<dbReference type="RefSeq" id="WP_060816978.1">
    <property type="nucleotide sequence ID" value="NZ_FCOC02000001.1"/>
</dbReference>
<dbReference type="EMBL" id="FCOC02000001">
    <property type="protein sequence ID" value="SAL12028.1"/>
    <property type="molecule type" value="Genomic_DNA"/>
</dbReference>
<gene>
    <name evidence="1" type="ORF">AWB64_00467</name>
</gene>
<sequence>MIYEISDNPRPTKSAMSESDLAEHMERVRLAILDEKRAADECERRNVELAGMANPHWLCPL</sequence>
<protein>
    <submittedName>
        <fullName evidence="1">Uncharacterized protein</fullName>
    </submittedName>
</protein>
<name>A0A158EWX2_CABSO</name>
<reference evidence="1 2" key="1">
    <citation type="submission" date="2016-01" db="EMBL/GenBank/DDBJ databases">
        <authorList>
            <person name="Oliw E.H."/>
        </authorList>
    </citation>
    <scope>NUCLEOTIDE SEQUENCE [LARGE SCALE GENOMIC DNA]</scope>
    <source>
        <strain evidence="1">LMG 22029</strain>
    </source>
</reference>
<organism evidence="1 2">
    <name type="scientific">Caballeronia sordidicola</name>
    <name type="common">Burkholderia sordidicola</name>
    <dbReference type="NCBI Taxonomy" id="196367"/>
    <lineage>
        <taxon>Bacteria</taxon>
        <taxon>Pseudomonadati</taxon>
        <taxon>Pseudomonadota</taxon>
        <taxon>Betaproteobacteria</taxon>
        <taxon>Burkholderiales</taxon>
        <taxon>Burkholderiaceae</taxon>
        <taxon>Caballeronia</taxon>
    </lineage>
</organism>
<proteinExistence type="predicted"/>
<accession>A0A158EWX2</accession>
<dbReference type="AlphaFoldDB" id="A0A158EWX2"/>
<evidence type="ECO:0000313" key="2">
    <source>
        <dbReference type="Proteomes" id="UP000054893"/>
    </source>
</evidence>
<evidence type="ECO:0000313" key="1">
    <source>
        <dbReference type="EMBL" id="SAL12028.1"/>
    </source>
</evidence>
<dbReference type="Proteomes" id="UP000054893">
    <property type="component" value="Unassembled WGS sequence"/>
</dbReference>